<sequence length="813" mass="85860">MAIAPILLRGILKSLSAVTLLALPVLADPLLKTSYLPDGISSACASALTADTACPQSIRTLQAGDYQSESRLQSLCTDDCASSLATYHSAILSNCASDTWEGLEDEIQPVAFISEMIRYHYNFTCLSDGGRFCNNVAAAFAAAADTDAAGDPSKLPAGGDFGDHDTSDLCDSCLIKNLTFKAGLPFYDGPELQSQSLYESKTASCGITNAPLTTTANSIIPSVTETPPTTTTCAGKTYAIQPNDGCFSVSVSQSIGTEWLLQDNNIFAFCHEFPAEGNLCLVNTCDVYTVLESDTCKTITKQFGINDAQLRAWNPSINASCYNLDKMIGAQLCVSKPGTPYVEPEPTTLAPSIPTTAAPLPTNVAVDTNDHCGKFYEVKLGDYCNLLTVKFSISLNDFRFLNPAINENCTNLYAEESYRVQAVGDINTYPGRPGATSYVLSATSGMEDSVTTMPDATWTAPTPTRTPAPLASGTLRDCASYFLGDDWQLDVTDTDYISRCQLVAEIWGVALEDLGIWNPSLGDVSAAGCTFNSGVRYCGRSYVDGKYEQPGGLTEPLFPSREGEDEDCTGWVTVGDGGTPTCQDILATYGLIITQFYDMNPSVGEDCSGMWAGYFYCIQTPEHQGSGGDATTAVPSGSTTASATATAGPTPPAPTLDGQPSNCNKWHVVAAGDNCGVIESEYSLTHSQFLEWNPAVSEDCLTGFWGAYAYCVGVSGGGGAITTAPPATMTSAAPAEPTNGPVAAPEPNQAGNAIASCNKYGQAQSGDWCSAFADRYGLAYSNFYAWNTVLGAGGENCGGSFWATYWYCIGVAA</sequence>
<dbReference type="GO" id="GO:0008061">
    <property type="term" value="F:chitin binding"/>
    <property type="evidence" value="ECO:0007669"/>
    <property type="project" value="UniProtKB-KW"/>
</dbReference>
<evidence type="ECO:0000256" key="4">
    <source>
        <dbReference type="ARBA" id="ARBA00044955"/>
    </source>
</evidence>
<dbReference type="SMART" id="SM00257">
    <property type="entry name" value="LysM"/>
    <property type="match status" value="3"/>
</dbReference>
<feature type="domain" description="LysM" evidence="7">
    <location>
        <begin position="374"/>
        <end position="420"/>
    </location>
</feature>
<keyword evidence="9" id="KW-1185">Reference proteome</keyword>
<name>A0AAD8PRT8_9PEZI</name>
<evidence type="ECO:0000259" key="7">
    <source>
        <dbReference type="PROSITE" id="PS51782"/>
    </source>
</evidence>
<evidence type="ECO:0000256" key="2">
    <source>
        <dbReference type="ARBA" id="ARBA00022729"/>
    </source>
</evidence>
<dbReference type="Gene3D" id="3.10.350.10">
    <property type="entry name" value="LysM domain"/>
    <property type="match status" value="5"/>
</dbReference>
<dbReference type="AlphaFoldDB" id="A0AAD8PRT8"/>
<gene>
    <name evidence="8" type="ORF">LY79DRAFT_638540</name>
</gene>
<dbReference type="InterPro" id="IPR052210">
    <property type="entry name" value="LysM1-like"/>
</dbReference>
<evidence type="ECO:0000256" key="5">
    <source>
        <dbReference type="SAM" id="MobiDB-lite"/>
    </source>
</evidence>
<feature type="chain" id="PRO_5042288501" evidence="6">
    <location>
        <begin position="28"/>
        <end position="813"/>
    </location>
</feature>
<organism evidence="8 9">
    <name type="scientific">Colletotrichum navitas</name>
    <dbReference type="NCBI Taxonomy" id="681940"/>
    <lineage>
        <taxon>Eukaryota</taxon>
        <taxon>Fungi</taxon>
        <taxon>Dikarya</taxon>
        <taxon>Ascomycota</taxon>
        <taxon>Pezizomycotina</taxon>
        <taxon>Sordariomycetes</taxon>
        <taxon>Hypocreomycetidae</taxon>
        <taxon>Glomerellales</taxon>
        <taxon>Glomerellaceae</taxon>
        <taxon>Colletotrichum</taxon>
        <taxon>Colletotrichum graminicola species complex</taxon>
    </lineage>
</organism>
<evidence type="ECO:0000313" key="9">
    <source>
        <dbReference type="Proteomes" id="UP001230504"/>
    </source>
</evidence>
<keyword evidence="2 6" id="KW-0732">Signal</keyword>
<proteinExistence type="inferred from homology"/>
<dbReference type="Proteomes" id="UP001230504">
    <property type="component" value="Unassembled WGS sequence"/>
</dbReference>
<dbReference type="CDD" id="cd00118">
    <property type="entry name" value="LysM"/>
    <property type="match status" value="5"/>
</dbReference>
<dbReference type="GeneID" id="85446537"/>
<evidence type="ECO:0000256" key="1">
    <source>
        <dbReference type="ARBA" id="ARBA00022669"/>
    </source>
</evidence>
<accession>A0AAD8PRT8</accession>
<protein>
    <submittedName>
        <fullName evidence="8">LysM domain-containing protein</fullName>
    </submittedName>
</protein>
<keyword evidence="3" id="KW-0843">Virulence</keyword>
<feature type="domain" description="LysM" evidence="7">
    <location>
        <begin position="665"/>
        <end position="712"/>
    </location>
</feature>
<evidence type="ECO:0000313" key="8">
    <source>
        <dbReference type="EMBL" id="KAK1579558.1"/>
    </source>
</evidence>
<evidence type="ECO:0000256" key="3">
    <source>
        <dbReference type="ARBA" id="ARBA00023026"/>
    </source>
</evidence>
<reference evidence="8" key="1">
    <citation type="submission" date="2021-06" db="EMBL/GenBank/DDBJ databases">
        <title>Comparative genomics, transcriptomics and evolutionary studies reveal genomic signatures of adaptation to plant cell wall in hemibiotrophic fungi.</title>
        <authorList>
            <consortium name="DOE Joint Genome Institute"/>
            <person name="Baroncelli R."/>
            <person name="Diaz J.F."/>
            <person name="Benocci T."/>
            <person name="Peng M."/>
            <person name="Battaglia E."/>
            <person name="Haridas S."/>
            <person name="Andreopoulos W."/>
            <person name="Labutti K."/>
            <person name="Pangilinan J."/>
            <person name="Floch G.L."/>
            <person name="Makela M.R."/>
            <person name="Henrissat B."/>
            <person name="Grigoriev I.V."/>
            <person name="Crouch J.A."/>
            <person name="De Vries R.P."/>
            <person name="Sukno S.A."/>
            <person name="Thon M.R."/>
        </authorList>
    </citation>
    <scope>NUCLEOTIDE SEQUENCE</scope>
    <source>
        <strain evidence="8">CBS 125086</strain>
    </source>
</reference>
<feature type="region of interest" description="Disordered" evidence="5">
    <location>
        <begin position="627"/>
        <end position="657"/>
    </location>
</feature>
<dbReference type="PANTHER" id="PTHR34997">
    <property type="entry name" value="AM15"/>
    <property type="match status" value="1"/>
</dbReference>
<keyword evidence="1" id="KW-0147">Chitin-binding</keyword>
<feature type="domain" description="LysM" evidence="7">
    <location>
        <begin position="286"/>
        <end position="334"/>
    </location>
</feature>
<comment type="caution">
    <text evidence="8">The sequence shown here is derived from an EMBL/GenBank/DDBJ whole genome shotgun (WGS) entry which is preliminary data.</text>
</comment>
<comment type="similarity">
    <text evidence="4">Belongs to the secreted LysM effector family.</text>
</comment>
<dbReference type="Pfam" id="PF01476">
    <property type="entry name" value="LysM"/>
    <property type="match status" value="1"/>
</dbReference>
<dbReference type="EMBL" id="JAHLJV010000065">
    <property type="protein sequence ID" value="KAK1579558.1"/>
    <property type="molecule type" value="Genomic_DNA"/>
</dbReference>
<feature type="domain" description="LysM" evidence="7">
    <location>
        <begin position="570"/>
        <end position="618"/>
    </location>
</feature>
<dbReference type="PANTHER" id="PTHR34997:SF2">
    <property type="entry name" value="LYSM DOMAIN-CONTAINING PROTEIN-RELATED"/>
    <property type="match status" value="1"/>
</dbReference>
<evidence type="ECO:0000256" key="6">
    <source>
        <dbReference type="SAM" id="SignalP"/>
    </source>
</evidence>
<feature type="signal peptide" evidence="6">
    <location>
        <begin position="1"/>
        <end position="27"/>
    </location>
</feature>
<dbReference type="PROSITE" id="PS51782">
    <property type="entry name" value="LYSM"/>
    <property type="match status" value="5"/>
</dbReference>
<dbReference type="InterPro" id="IPR036779">
    <property type="entry name" value="LysM_dom_sf"/>
</dbReference>
<dbReference type="RefSeq" id="XP_060410681.1">
    <property type="nucleotide sequence ID" value="XM_060562297.1"/>
</dbReference>
<feature type="compositionally biased region" description="Low complexity" evidence="5">
    <location>
        <begin position="630"/>
        <end position="648"/>
    </location>
</feature>
<dbReference type="InterPro" id="IPR018392">
    <property type="entry name" value="LysM"/>
</dbReference>
<feature type="domain" description="LysM" evidence="7">
    <location>
        <begin position="759"/>
        <end position="809"/>
    </location>
</feature>